<dbReference type="Proteomes" id="UP000003465">
    <property type="component" value="Unassembled WGS sequence"/>
</dbReference>
<dbReference type="InterPro" id="IPR036683">
    <property type="entry name" value="CO_DH_flav_C_dom_sf"/>
</dbReference>
<accession>A0A656GM44</accession>
<organism evidence="2 3">
    <name type="scientific">Pseudomonas amygdali pv. mori str. 301020</name>
    <dbReference type="NCBI Taxonomy" id="629261"/>
    <lineage>
        <taxon>Bacteria</taxon>
        <taxon>Pseudomonadati</taxon>
        <taxon>Pseudomonadota</taxon>
        <taxon>Gammaproteobacteria</taxon>
        <taxon>Pseudomonadales</taxon>
        <taxon>Pseudomonadaceae</taxon>
        <taxon>Pseudomonas</taxon>
        <taxon>Pseudomonas amygdali</taxon>
    </lineage>
</organism>
<protein>
    <submittedName>
        <fullName evidence="2">Xanthine dehydrogenase</fullName>
    </submittedName>
</protein>
<feature type="non-terminal residue" evidence="2">
    <location>
        <position position="41"/>
    </location>
</feature>
<evidence type="ECO:0000259" key="1">
    <source>
        <dbReference type="Pfam" id="PF03450"/>
    </source>
</evidence>
<comment type="caution">
    <text evidence="2">The sequence shown here is derived from an EMBL/GenBank/DDBJ whole genome shotgun (WGS) entry which is preliminary data.</text>
</comment>
<dbReference type="AlphaFoldDB" id="A0A656GM44"/>
<dbReference type="EMBL" id="AEAG01002729">
    <property type="protein sequence ID" value="EGH26707.1"/>
    <property type="molecule type" value="Genomic_DNA"/>
</dbReference>
<name>A0A656GM44_PSEA0</name>
<feature type="non-terminal residue" evidence="2">
    <location>
        <position position="1"/>
    </location>
</feature>
<dbReference type="InterPro" id="IPR005107">
    <property type="entry name" value="CO_DH_flav_C"/>
</dbReference>
<reference evidence="2 3" key="1">
    <citation type="journal article" date="2011" name="PLoS Pathog.">
        <title>Dynamic evolution of pathogenicity revealed by sequencing and comparative genomics of 19 Pseudomonas syringae isolates.</title>
        <authorList>
            <person name="Baltrus D.A."/>
            <person name="Nishimura M.T."/>
            <person name="Romanchuk A."/>
            <person name="Chang J.H."/>
            <person name="Mukhtar M.S."/>
            <person name="Cherkis K."/>
            <person name="Roach J."/>
            <person name="Grant S.R."/>
            <person name="Jones C.D."/>
            <person name="Dangl J.L."/>
        </authorList>
    </citation>
    <scope>NUCLEOTIDE SEQUENCE [LARGE SCALE GENOMIC DNA]</scope>
    <source>
        <strain evidence="2 3">301020</strain>
    </source>
</reference>
<sequence>KTTAPPANPLQTFRAYKVSKRLDDDISAVCAAFRLTIEDGV</sequence>
<evidence type="ECO:0000313" key="2">
    <source>
        <dbReference type="EMBL" id="EGH26707.1"/>
    </source>
</evidence>
<dbReference type="Pfam" id="PF03450">
    <property type="entry name" value="CO_deh_flav_C"/>
    <property type="match status" value="1"/>
</dbReference>
<proteinExistence type="predicted"/>
<feature type="domain" description="CO dehydrogenase flavoprotein C-terminal" evidence="1">
    <location>
        <begin position="14"/>
        <end position="40"/>
    </location>
</feature>
<gene>
    <name evidence="2" type="ORF">PSYMO_36680</name>
</gene>
<dbReference type="SUPFAM" id="SSF55447">
    <property type="entry name" value="CO dehydrogenase flavoprotein C-terminal domain-like"/>
    <property type="match status" value="1"/>
</dbReference>
<evidence type="ECO:0000313" key="3">
    <source>
        <dbReference type="Proteomes" id="UP000003465"/>
    </source>
</evidence>
<dbReference type="Gene3D" id="3.30.390.50">
    <property type="entry name" value="CO dehydrogenase flavoprotein, C-terminal domain"/>
    <property type="match status" value="1"/>
</dbReference>